<feature type="compositionally biased region" description="Polar residues" evidence="1">
    <location>
        <begin position="1"/>
        <end position="13"/>
    </location>
</feature>
<feature type="region of interest" description="Disordered" evidence="1">
    <location>
        <begin position="263"/>
        <end position="309"/>
    </location>
</feature>
<dbReference type="Proteomes" id="UP000694866">
    <property type="component" value="Unplaced"/>
</dbReference>
<name>A0A9R1TEV5_9HYME</name>
<evidence type="ECO:0000256" key="1">
    <source>
        <dbReference type="SAM" id="MobiDB-lite"/>
    </source>
</evidence>
<sequence>MATVECSVQIQDGEQEHQSPSRSNEAKQNNLQLLSEKTTASNCETQHSTGTVSSRVVQSKSGSNQAATGTEAENGPLLTEIINDDTNGFRIDPANYSPLQNSQQPGQSVLGQSQNNQSQAIVASGSQNAQVIFGSQYFLQQHQSGVPQVEQQQQLPVSIINATPNGSRIQPAGDLQSINLQRPAEIQVQPQNVQFEATVASDSENDQVIHSSQHSLQRRQPEVPQLQQQKQAPVDIINTPPNSASIQCIADPQLINIQQPDQLSVQPQNDRFQTPTSSGSQNGPVIHSSHSSSQQHKPETHQPHQQQQPTISIINTSSDVARIQSPANPQLINMHQPVQPQNNRFQGTVISNSQNVQMIHPSQTSSRQHQPVLPQLQQLPMGGINDAPNSSRIQPTGDPQLINLQQPTQLFPNNDRRAVEHQQNFHYHPLLMTNHHQHYPLLLNANYFANGNQRNLDEPPVNQFLINEAHQVYAEDGRDVNEPPHQFNVPQQLAMDGGNNVDRRNVNHPLVAPPNNYFQYVAERNRQQG</sequence>
<feature type="compositionally biased region" description="Polar residues" evidence="1">
    <location>
        <begin position="201"/>
        <end position="215"/>
    </location>
</feature>
<reference evidence="3" key="1">
    <citation type="submission" date="2025-08" db="UniProtKB">
        <authorList>
            <consortium name="RefSeq"/>
        </authorList>
    </citation>
    <scope>IDENTIFICATION</scope>
    <source>
        <strain evidence="3">USDA-PBARC FA_bdor</strain>
        <tissue evidence="3">Whole organism</tissue>
    </source>
</reference>
<dbReference type="AlphaFoldDB" id="A0A9R1TEV5"/>
<feature type="compositionally biased region" description="Polar residues" evidence="1">
    <location>
        <begin position="97"/>
        <end position="115"/>
    </location>
</feature>
<evidence type="ECO:0000313" key="2">
    <source>
        <dbReference type="Proteomes" id="UP000694866"/>
    </source>
</evidence>
<keyword evidence="2" id="KW-1185">Reference proteome</keyword>
<feature type="compositionally biased region" description="Low complexity" evidence="1">
    <location>
        <begin position="222"/>
        <end position="231"/>
    </location>
</feature>
<feature type="region of interest" description="Disordered" evidence="1">
    <location>
        <begin position="201"/>
        <end position="231"/>
    </location>
</feature>
<accession>A0A9R1TEV5</accession>
<feature type="region of interest" description="Disordered" evidence="1">
    <location>
        <begin position="1"/>
        <end position="115"/>
    </location>
</feature>
<dbReference type="GeneID" id="105269626"/>
<protein>
    <submittedName>
        <fullName evidence="3">Uncharacterized protein</fullName>
    </submittedName>
</protein>
<dbReference type="KEGG" id="fas:105269626"/>
<evidence type="ECO:0000313" key="3">
    <source>
        <dbReference type="RefSeq" id="XP_011308327.1"/>
    </source>
</evidence>
<proteinExistence type="predicted"/>
<dbReference type="RefSeq" id="XP_011308327.1">
    <property type="nucleotide sequence ID" value="XM_011310025.1"/>
</dbReference>
<organism evidence="2 3">
    <name type="scientific">Fopius arisanus</name>
    <dbReference type="NCBI Taxonomy" id="64838"/>
    <lineage>
        <taxon>Eukaryota</taxon>
        <taxon>Metazoa</taxon>
        <taxon>Ecdysozoa</taxon>
        <taxon>Arthropoda</taxon>
        <taxon>Hexapoda</taxon>
        <taxon>Insecta</taxon>
        <taxon>Pterygota</taxon>
        <taxon>Neoptera</taxon>
        <taxon>Endopterygota</taxon>
        <taxon>Hymenoptera</taxon>
        <taxon>Apocrita</taxon>
        <taxon>Ichneumonoidea</taxon>
        <taxon>Braconidae</taxon>
        <taxon>Opiinae</taxon>
        <taxon>Fopius</taxon>
    </lineage>
</organism>
<gene>
    <name evidence="3" type="primary">LOC105269626</name>
</gene>
<feature type="compositionally biased region" description="Polar residues" evidence="1">
    <location>
        <begin position="20"/>
        <end position="68"/>
    </location>
</feature>
<feature type="compositionally biased region" description="Polar residues" evidence="1">
    <location>
        <begin position="263"/>
        <end position="283"/>
    </location>
</feature>